<dbReference type="RefSeq" id="WP_116885754.1">
    <property type="nucleotide sequence ID" value="NZ_CABMMC010000033.1"/>
</dbReference>
<evidence type="ECO:0000313" key="2">
    <source>
        <dbReference type="EMBL" id="NMD88218.1"/>
    </source>
</evidence>
<evidence type="ECO:0000256" key="1">
    <source>
        <dbReference type="SAM" id="SignalP"/>
    </source>
</evidence>
<dbReference type="Proteomes" id="UP000576225">
    <property type="component" value="Unassembled WGS sequence"/>
</dbReference>
<accession>A0A2U1AFN2</accession>
<dbReference type="AlphaFoldDB" id="A0A2U1AFN2"/>
<evidence type="ECO:0000313" key="4">
    <source>
        <dbReference type="Proteomes" id="UP000245959"/>
    </source>
</evidence>
<protein>
    <submittedName>
        <fullName evidence="3">Uncharacterized protein</fullName>
    </submittedName>
</protein>
<gene>
    <name evidence="3" type="ORF">C8D82_14318</name>
    <name evidence="2" type="ORF">HF882_16655</name>
</gene>
<reference evidence="3 4" key="1">
    <citation type="submission" date="2018-04" db="EMBL/GenBank/DDBJ databases">
        <title>Genomic Encyclopedia of Type Strains, Phase IV (KMG-IV): sequencing the most valuable type-strain genomes for metagenomic binning, comparative biology and taxonomic classification.</title>
        <authorList>
            <person name="Goeker M."/>
        </authorList>
    </citation>
    <scope>NUCLEOTIDE SEQUENCE [LARGE SCALE GENOMIC DNA]</scope>
    <source>
        <strain evidence="3 4">DSM 14823</strain>
    </source>
</reference>
<sequence length="195" mass="21808">MKKVLLTLGLAILLFTGSAAMAAPAAYRSSPEVNIGEKLALYIPNRLIDALDLFSVNLGVGPIVEIQMMGTRAVWGGAGIGMAWKAYKGYNRQYGFGTEQGWYWSFVVVSGEEYGVVNNTSLVKKYFEHREGFPTPDRWPYNYFDGARDYWQIGGSLGCLVTGDLYIHPVEWFDFALGFLLIDVKGDDLTFDDFR</sequence>
<comment type="caution">
    <text evidence="3">The sequence shown here is derived from an EMBL/GenBank/DDBJ whole genome shotgun (WGS) entry which is preliminary data.</text>
</comment>
<dbReference type="OrthoDB" id="320967at2"/>
<reference evidence="2 5" key="2">
    <citation type="submission" date="2020-04" db="EMBL/GenBank/DDBJ databases">
        <authorList>
            <person name="Hitch T.C.A."/>
            <person name="Wylensek D."/>
            <person name="Clavel T."/>
        </authorList>
    </citation>
    <scope>NUCLEOTIDE SEQUENCE [LARGE SCALE GENOMIC DNA]</scope>
    <source>
        <strain evidence="2 5">COR2-253-APC-1A</strain>
    </source>
</reference>
<name>A0A2U1AFN2_9BACT</name>
<evidence type="ECO:0000313" key="5">
    <source>
        <dbReference type="Proteomes" id="UP000576225"/>
    </source>
</evidence>
<dbReference type="Proteomes" id="UP000245959">
    <property type="component" value="Unassembled WGS sequence"/>
</dbReference>
<evidence type="ECO:0000313" key="3">
    <source>
        <dbReference type="EMBL" id="PVY35157.1"/>
    </source>
</evidence>
<dbReference type="GeneID" id="78297019"/>
<organism evidence="3 4">
    <name type="scientific">Victivallis vadensis</name>
    <dbReference type="NCBI Taxonomy" id="172901"/>
    <lineage>
        <taxon>Bacteria</taxon>
        <taxon>Pseudomonadati</taxon>
        <taxon>Lentisphaerota</taxon>
        <taxon>Lentisphaeria</taxon>
        <taxon>Victivallales</taxon>
        <taxon>Victivallaceae</taxon>
        <taxon>Victivallis</taxon>
    </lineage>
</organism>
<proteinExistence type="predicted"/>
<keyword evidence="4" id="KW-1185">Reference proteome</keyword>
<dbReference type="EMBL" id="JABAEW010000040">
    <property type="protein sequence ID" value="NMD88218.1"/>
    <property type="molecule type" value="Genomic_DNA"/>
</dbReference>
<dbReference type="EMBL" id="QEKH01000043">
    <property type="protein sequence ID" value="PVY35157.1"/>
    <property type="molecule type" value="Genomic_DNA"/>
</dbReference>
<feature type="chain" id="PRO_5041067668" evidence="1">
    <location>
        <begin position="23"/>
        <end position="195"/>
    </location>
</feature>
<feature type="signal peptide" evidence="1">
    <location>
        <begin position="1"/>
        <end position="22"/>
    </location>
</feature>
<keyword evidence="1" id="KW-0732">Signal</keyword>